<dbReference type="InterPro" id="IPR036457">
    <property type="entry name" value="PPM-type-like_dom_sf"/>
</dbReference>
<feature type="region of interest" description="Disordered" evidence="1">
    <location>
        <begin position="145"/>
        <end position="184"/>
    </location>
</feature>
<proteinExistence type="predicted"/>
<dbReference type="InterPro" id="IPR011009">
    <property type="entry name" value="Kinase-like_dom_sf"/>
</dbReference>
<name>A0ABP9VCA0_9DEIO</name>
<dbReference type="EMBL" id="BAABRN010000022">
    <property type="protein sequence ID" value="GAA5502361.1"/>
    <property type="molecule type" value="Genomic_DNA"/>
</dbReference>
<evidence type="ECO:0000313" key="3">
    <source>
        <dbReference type="EMBL" id="GAA5502361.1"/>
    </source>
</evidence>
<organism evidence="3 4">
    <name type="scientific">Deinococcus xinjiangensis</name>
    <dbReference type="NCBI Taxonomy" id="457454"/>
    <lineage>
        <taxon>Bacteria</taxon>
        <taxon>Thermotogati</taxon>
        <taxon>Deinococcota</taxon>
        <taxon>Deinococci</taxon>
        <taxon>Deinococcales</taxon>
        <taxon>Deinococcaceae</taxon>
        <taxon>Deinococcus</taxon>
    </lineage>
</organism>
<dbReference type="CDD" id="cd00143">
    <property type="entry name" value="PP2Cc"/>
    <property type="match status" value="1"/>
</dbReference>
<evidence type="ECO:0000259" key="2">
    <source>
        <dbReference type="PROSITE" id="PS51746"/>
    </source>
</evidence>
<evidence type="ECO:0000256" key="1">
    <source>
        <dbReference type="SAM" id="MobiDB-lite"/>
    </source>
</evidence>
<comment type="caution">
    <text evidence="3">The sequence shown here is derived from an EMBL/GenBank/DDBJ whole genome shotgun (WGS) entry which is preliminary data.</text>
</comment>
<dbReference type="InterPro" id="IPR015655">
    <property type="entry name" value="PP2C"/>
</dbReference>
<dbReference type="Pfam" id="PF00481">
    <property type="entry name" value="PP2C"/>
    <property type="match status" value="1"/>
</dbReference>
<dbReference type="RefSeq" id="WP_353542333.1">
    <property type="nucleotide sequence ID" value="NZ_BAABRN010000022.1"/>
</dbReference>
<dbReference type="Gene3D" id="3.60.40.10">
    <property type="entry name" value="PPM-type phosphatase domain"/>
    <property type="match status" value="1"/>
</dbReference>
<dbReference type="SUPFAM" id="SSF56112">
    <property type="entry name" value="Protein kinase-like (PK-like)"/>
    <property type="match status" value="1"/>
</dbReference>
<reference evidence="3 4" key="1">
    <citation type="submission" date="2024-02" db="EMBL/GenBank/DDBJ databases">
        <title>Deinococcus xinjiangensis NBRC 107630.</title>
        <authorList>
            <person name="Ichikawa N."/>
            <person name="Katano-Makiyama Y."/>
            <person name="Hidaka K."/>
        </authorList>
    </citation>
    <scope>NUCLEOTIDE SEQUENCE [LARGE SCALE GENOMIC DNA]</scope>
    <source>
        <strain evidence="3 4">NBRC 107630</strain>
    </source>
</reference>
<dbReference type="SMART" id="SM00332">
    <property type="entry name" value="PP2Cc"/>
    <property type="match status" value="1"/>
</dbReference>
<keyword evidence="4" id="KW-1185">Reference proteome</keyword>
<dbReference type="Proteomes" id="UP001458946">
    <property type="component" value="Unassembled WGS sequence"/>
</dbReference>
<protein>
    <recommendedName>
        <fullName evidence="2">PPM-type phosphatase domain-containing protein</fullName>
    </recommendedName>
</protein>
<dbReference type="Gene3D" id="1.10.510.10">
    <property type="entry name" value="Transferase(Phosphotransferase) domain 1"/>
    <property type="match status" value="1"/>
</dbReference>
<sequence>MNDTLKYCECPEPVVTDQQFCDQCGAEYQAAPPTYRDRLALGERIGEYHVAERQRMWAVLENAEGLRFRFWPTGDTTAKATDEVEQALPVAEIDDSSVEPQDGQSAVEVEVTAQETPSEQASENIELQPASPANASDIGVHSVEVPDSQVTETSVAREENLSEGGSDTPEVSVTSEHVAVTEDPTSLPEIPVASASADPVPLRHFTFLQARAAKLDGIPGYLEPERPDKFTGTEIRSLRSLMEADPSGEDMQPTRLLGWLIQCAQAMKSAHEQGILVNSFTPDTVFIDFDPAASKAERITISTCLHAAPFNTAHLVAGYAPQEDDPLSPRTDVYQVGALLRDLIGWRTDQVWGEDTEALLRQPMPLVRLVLQLMHPDPKKRPDGAEALKKVLVETQQAFTTQHVLDVAGVTDMGLNREHNEDAFGFLQFEENAGRGQLSSTVLVVCDGVGGTNAGEEASRMAVHQVLATLASLAGTSLPVTKRLEDAILQANAKLLDLSRQHRGAGSTIVTVYIRGQEYWVAHAGDSRAYVCIDGILRSLTADHSWTAQQVRKGLLTLEEAKSHENAHMIYRSLGERDRLEVEVQPTTDTGTPLEPGSVFLLCSDGVTDVLEDEQLQSILSSNIRSPRDKARHCVQAANSAGGPDNITALVAVQEVTP</sequence>
<feature type="compositionally biased region" description="Polar residues" evidence="1">
    <location>
        <begin position="163"/>
        <end position="175"/>
    </location>
</feature>
<dbReference type="PANTHER" id="PTHR47992">
    <property type="entry name" value="PROTEIN PHOSPHATASE"/>
    <property type="match status" value="1"/>
</dbReference>
<dbReference type="PROSITE" id="PS51746">
    <property type="entry name" value="PPM_2"/>
    <property type="match status" value="1"/>
</dbReference>
<evidence type="ECO:0000313" key="4">
    <source>
        <dbReference type="Proteomes" id="UP001458946"/>
    </source>
</evidence>
<accession>A0ABP9VCA0</accession>
<feature type="domain" description="PPM-type phosphatase" evidence="2">
    <location>
        <begin position="406"/>
        <end position="654"/>
    </location>
</feature>
<dbReference type="SMART" id="SM00331">
    <property type="entry name" value="PP2C_SIG"/>
    <property type="match status" value="1"/>
</dbReference>
<dbReference type="SUPFAM" id="SSF81606">
    <property type="entry name" value="PP2C-like"/>
    <property type="match status" value="1"/>
</dbReference>
<gene>
    <name evidence="3" type="ORF">Dxin01_02105</name>
</gene>
<dbReference type="InterPro" id="IPR001932">
    <property type="entry name" value="PPM-type_phosphatase-like_dom"/>
</dbReference>